<comment type="subcellular location">
    <subcellularLocation>
        <location evidence="1">Nucleus</location>
    </subcellularLocation>
</comment>
<feature type="region of interest" description="Disordered" evidence="6">
    <location>
        <begin position="252"/>
        <end position="301"/>
    </location>
</feature>
<dbReference type="EMBL" id="CP136896">
    <property type="protein sequence ID" value="WOL14164.1"/>
    <property type="molecule type" value="Genomic_DNA"/>
</dbReference>
<dbReference type="GO" id="GO:0003700">
    <property type="term" value="F:DNA-binding transcription factor activity"/>
    <property type="evidence" value="ECO:0007669"/>
    <property type="project" value="InterPro"/>
</dbReference>
<sequence length="400" mass="44395">MDFYSGCVQQDEEKAKSGWSRLQKRCEVERVRGWLRRAMDTTLLVPEKRSEHVKVIEKHLSASTVAALRMPRVIRFASDDFDATDSESDGDNAPTGGSWRRRVRRYVHEVQLVTRPPAAVTGCKAQKVAKAAAEKKRRVPATTEAGVENEKRYRGVRRRPWGRYSAEIRDPYQRVRVWLGTYDTAEQAAMVYDSAAIRYRGPHAATNFVYPTTEDSSGAPAPPEKNLSDGNLASTSGRYSCRDERRNLYDKCVITPSPQTKNLSDDNLASHSGEYDSSDETRNSPTSVLRDFTSTLSPSSSCSPDVVVAVKDAEDWGLPEELGDIIAVQEMPPFHEIFGSRDAGPSYFDDASPIGFLTDEPGDAHLGAGLNLDLADSSWQDGDYFDGISDLFPMDALPNL</sequence>
<feature type="region of interest" description="Disordered" evidence="6">
    <location>
        <begin position="210"/>
        <end position="239"/>
    </location>
</feature>
<dbReference type="InterPro" id="IPR016177">
    <property type="entry name" value="DNA-bd_dom_sf"/>
</dbReference>
<dbReference type="AlphaFoldDB" id="A0AAQ3KT84"/>
<name>A0AAQ3KT84_9LILI</name>
<accession>A0AAQ3KT84</accession>
<evidence type="ECO:0000256" key="2">
    <source>
        <dbReference type="ARBA" id="ARBA00023015"/>
    </source>
</evidence>
<dbReference type="SUPFAM" id="SSF54171">
    <property type="entry name" value="DNA-binding domain"/>
    <property type="match status" value="1"/>
</dbReference>
<dbReference type="PANTHER" id="PTHR31194">
    <property type="entry name" value="SHN SHINE , DNA BINDING / TRANSCRIPTION FACTOR"/>
    <property type="match status" value="1"/>
</dbReference>
<evidence type="ECO:0000256" key="6">
    <source>
        <dbReference type="SAM" id="MobiDB-lite"/>
    </source>
</evidence>
<dbReference type="PANTHER" id="PTHR31194:SF140">
    <property type="entry name" value="ETHYLENE-RESPONSIVE TRANSCRIPTION FACTOR CRF2"/>
    <property type="match status" value="1"/>
</dbReference>
<gene>
    <name evidence="8" type="ORF">Cni_G22944</name>
</gene>
<feature type="compositionally biased region" description="Polar residues" evidence="6">
    <location>
        <begin position="228"/>
        <end position="238"/>
    </location>
</feature>
<dbReference type="PRINTS" id="PR00367">
    <property type="entry name" value="ETHRSPELEMNT"/>
</dbReference>
<keyword evidence="9" id="KW-1185">Reference proteome</keyword>
<keyword evidence="3" id="KW-0238">DNA-binding</keyword>
<evidence type="ECO:0000313" key="9">
    <source>
        <dbReference type="Proteomes" id="UP001327560"/>
    </source>
</evidence>
<feature type="compositionally biased region" description="Acidic residues" evidence="6">
    <location>
        <begin position="81"/>
        <end position="90"/>
    </location>
</feature>
<feature type="domain" description="AP2/ERF" evidence="7">
    <location>
        <begin position="152"/>
        <end position="209"/>
    </location>
</feature>
<dbReference type="CDD" id="cd00018">
    <property type="entry name" value="AP2"/>
    <property type="match status" value="1"/>
</dbReference>
<evidence type="ECO:0000259" key="7">
    <source>
        <dbReference type="PROSITE" id="PS51032"/>
    </source>
</evidence>
<evidence type="ECO:0000256" key="4">
    <source>
        <dbReference type="ARBA" id="ARBA00023163"/>
    </source>
</evidence>
<evidence type="ECO:0000256" key="3">
    <source>
        <dbReference type="ARBA" id="ARBA00023125"/>
    </source>
</evidence>
<evidence type="ECO:0000313" key="8">
    <source>
        <dbReference type="EMBL" id="WOL14164.1"/>
    </source>
</evidence>
<dbReference type="FunFam" id="3.30.730.10:FF:000001">
    <property type="entry name" value="Ethylene-responsive transcription factor 2"/>
    <property type="match status" value="1"/>
</dbReference>
<dbReference type="GO" id="GO:0005634">
    <property type="term" value="C:nucleus"/>
    <property type="evidence" value="ECO:0007669"/>
    <property type="project" value="UniProtKB-SubCell"/>
</dbReference>
<dbReference type="InterPro" id="IPR036955">
    <property type="entry name" value="AP2/ERF_dom_sf"/>
</dbReference>
<dbReference type="InterPro" id="IPR001471">
    <property type="entry name" value="AP2/ERF_dom"/>
</dbReference>
<dbReference type="Pfam" id="PF00847">
    <property type="entry name" value="AP2"/>
    <property type="match status" value="1"/>
</dbReference>
<dbReference type="PROSITE" id="PS51032">
    <property type="entry name" value="AP2_ERF"/>
    <property type="match status" value="1"/>
</dbReference>
<dbReference type="Proteomes" id="UP001327560">
    <property type="component" value="Chromosome 7"/>
</dbReference>
<dbReference type="InterPro" id="IPR050913">
    <property type="entry name" value="AP2/ERF_ERF"/>
</dbReference>
<keyword evidence="2" id="KW-0805">Transcription regulation</keyword>
<dbReference type="GO" id="GO:0003677">
    <property type="term" value="F:DNA binding"/>
    <property type="evidence" value="ECO:0007669"/>
    <property type="project" value="UniProtKB-KW"/>
</dbReference>
<evidence type="ECO:0000256" key="1">
    <source>
        <dbReference type="ARBA" id="ARBA00004123"/>
    </source>
</evidence>
<organism evidence="8 9">
    <name type="scientific">Canna indica</name>
    <name type="common">Indian-shot</name>
    <dbReference type="NCBI Taxonomy" id="4628"/>
    <lineage>
        <taxon>Eukaryota</taxon>
        <taxon>Viridiplantae</taxon>
        <taxon>Streptophyta</taxon>
        <taxon>Embryophyta</taxon>
        <taxon>Tracheophyta</taxon>
        <taxon>Spermatophyta</taxon>
        <taxon>Magnoliopsida</taxon>
        <taxon>Liliopsida</taxon>
        <taxon>Zingiberales</taxon>
        <taxon>Cannaceae</taxon>
        <taxon>Canna</taxon>
    </lineage>
</organism>
<keyword evidence="5" id="KW-0539">Nucleus</keyword>
<keyword evidence="4" id="KW-0804">Transcription</keyword>
<protein>
    <submittedName>
        <fullName evidence="8">Ethylene-responsive transcription factor</fullName>
    </submittedName>
</protein>
<feature type="compositionally biased region" description="Polar residues" evidence="6">
    <location>
        <begin position="256"/>
        <end position="270"/>
    </location>
</feature>
<dbReference type="Gene3D" id="3.30.730.10">
    <property type="entry name" value="AP2/ERF domain"/>
    <property type="match status" value="1"/>
</dbReference>
<dbReference type="SMART" id="SM00380">
    <property type="entry name" value="AP2"/>
    <property type="match status" value="1"/>
</dbReference>
<feature type="region of interest" description="Disordered" evidence="6">
    <location>
        <begin position="81"/>
        <end position="100"/>
    </location>
</feature>
<reference evidence="8 9" key="1">
    <citation type="submission" date="2023-10" db="EMBL/GenBank/DDBJ databases">
        <title>Chromosome-scale genome assembly provides insights into flower coloration mechanisms of Canna indica.</title>
        <authorList>
            <person name="Li C."/>
        </authorList>
    </citation>
    <scope>NUCLEOTIDE SEQUENCE [LARGE SCALE GENOMIC DNA]</scope>
    <source>
        <tissue evidence="8">Flower</tissue>
    </source>
</reference>
<proteinExistence type="predicted"/>
<evidence type="ECO:0000256" key="5">
    <source>
        <dbReference type="ARBA" id="ARBA00023242"/>
    </source>
</evidence>